<sequence length="94" mass="10728">MERVGIFHQEFTGAHHPETRAYFVAEFGLDLIEVQRQLFIGVQLVADQIGNDLFVGWAEDERTIAAIGNAQQFRAVLLPAPALLPQFRWLNDRH</sequence>
<reference evidence="1 2" key="1">
    <citation type="submission" date="2018-06" db="EMBL/GenBank/DDBJ databases">
        <authorList>
            <consortium name="Pathogen Informatics"/>
            <person name="Doyle S."/>
        </authorList>
    </citation>
    <scope>NUCLEOTIDE SEQUENCE [LARGE SCALE GENOMIC DNA]</scope>
    <source>
        <strain evidence="1 2">NCTC13465</strain>
    </source>
</reference>
<dbReference type="AlphaFoldDB" id="A0A2X3H5K0"/>
<accession>A0A2X3H5K0</accession>
<gene>
    <name evidence="1" type="ORF">NCTC13465_01651</name>
</gene>
<organism evidence="1 2">
    <name type="scientific">Klebsiella pneumoniae</name>
    <dbReference type="NCBI Taxonomy" id="573"/>
    <lineage>
        <taxon>Bacteria</taxon>
        <taxon>Pseudomonadati</taxon>
        <taxon>Pseudomonadota</taxon>
        <taxon>Gammaproteobacteria</taxon>
        <taxon>Enterobacterales</taxon>
        <taxon>Enterobacteriaceae</taxon>
        <taxon>Klebsiella/Raoultella group</taxon>
        <taxon>Klebsiella</taxon>
        <taxon>Klebsiella pneumoniae complex</taxon>
    </lineage>
</organism>
<dbReference type="EMBL" id="UAWQ01000013">
    <property type="protein sequence ID" value="SQC43170.1"/>
    <property type="molecule type" value="Genomic_DNA"/>
</dbReference>
<protein>
    <submittedName>
        <fullName evidence="1">Uncharacterized protein</fullName>
    </submittedName>
</protein>
<evidence type="ECO:0000313" key="1">
    <source>
        <dbReference type="EMBL" id="SQC43170.1"/>
    </source>
</evidence>
<evidence type="ECO:0000313" key="2">
    <source>
        <dbReference type="Proteomes" id="UP000251721"/>
    </source>
</evidence>
<name>A0A2X3H5K0_KLEPN</name>
<proteinExistence type="predicted"/>
<dbReference type="Proteomes" id="UP000251721">
    <property type="component" value="Unassembled WGS sequence"/>
</dbReference>